<evidence type="ECO:0008006" key="2">
    <source>
        <dbReference type="Google" id="ProtNLM"/>
    </source>
</evidence>
<proteinExistence type="predicted"/>
<accession>A0A645ADW4</accession>
<dbReference type="Pfam" id="PF16225">
    <property type="entry name" value="DUF4884"/>
    <property type="match status" value="1"/>
</dbReference>
<comment type="caution">
    <text evidence="1">The sequence shown here is derived from an EMBL/GenBank/DDBJ whole genome shotgun (WGS) entry which is preliminary data.</text>
</comment>
<name>A0A645ADW4_9ZZZZ</name>
<organism evidence="1">
    <name type="scientific">bioreactor metagenome</name>
    <dbReference type="NCBI Taxonomy" id="1076179"/>
    <lineage>
        <taxon>unclassified sequences</taxon>
        <taxon>metagenomes</taxon>
        <taxon>ecological metagenomes</taxon>
    </lineage>
</organism>
<reference evidence="1" key="1">
    <citation type="submission" date="2019-08" db="EMBL/GenBank/DDBJ databases">
        <authorList>
            <person name="Kucharzyk K."/>
            <person name="Murdoch R.W."/>
            <person name="Higgins S."/>
            <person name="Loffler F."/>
        </authorList>
    </citation>
    <scope>NUCLEOTIDE SEQUENCE</scope>
</reference>
<evidence type="ECO:0000313" key="1">
    <source>
        <dbReference type="EMBL" id="MPM50481.1"/>
    </source>
</evidence>
<dbReference type="EMBL" id="VSSQ01012989">
    <property type="protein sequence ID" value="MPM50481.1"/>
    <property type="molecule type" value="Genomic_DNA"/>
</dbReference>
<protein>
    <recommendedName>
        <fullName evidence="2">DUF4884 domain-containing protein</fullName>
    </recommendedName>
</protein>
<dbReference type="AlphaFoldDB" id="A0A645ADW4"/>
<gene>
    <name evidence="1" type="ORF">SDC9_97222</name>
</gene>
<sequence length="100" mass="11669">MKTFIKILILIILLGIMPCCSAIYHFPVSTEIPANNQSYEVDYLFEHDGCKVYRFYDRGNYVYFTNCRGDVTSIKNDSTAERVTNSVRITYDDYNKTENK</sequence>
<dbReference type="InterPro" id="IPR032618">
    <property type="entry name" value="DUF4884"/>
</dbReference>